<proteinExistence type="predicted"/>
<protein>
    <submittedName>
        <fullName evidence="4">CBS domain containing membrane protein</fullName>
    </submittedName>
</protein>
<evidence type="ECO:0000256" key="2">
    <source>
        <dbReference type="PROSITE-ProRule" id="PRU00703"/>
    </source>
</evidence>
<gene>
    <name evidence="4" type="ordered locus">TUZN_1863</name>
</gene>
<dbReference type="AlphaFoldDB" id="F2L411"/>
<evidence type="ECO:0000313" key="4">
    <source>
        <dbReference type="EMBL" id="AEA13323.1"/>
    </source>
</evidence>
<feature type="domain" description="CBS" evidence="3">
    <location>
        <begin position="334"/>
        <end position="394"/>
    </location>
</feature>
<feature type="domain" description="CBS" evidence="3">
    <location>
        <begin position="425"/>
        <end position="483"/>
    </location>
</feature>
<dbReference type="PANTHER" id="PTHR43080:SF2">
    <property type="entry name" value="CBS DOMAIN-CONTAINING PROTEIN"/>
    <property type="match status" value="1"/>
</dbReference>
<dbReference type="PROSITE" id="PS51371">
    <property type="entry name" value="CBS"/>
    <property type="match status" value="4"/>
</dbReference>
<dbReference type="PANTHER" id="PTHR43080">
    <property type="entry name" value="CBS DOMAIN-CONTAINING PROTEIN CBSX3, MITOCHONDRIAL"/>
    <property type="match status" value="1"/>
</dbReference>
<dbReference type="RefSeq" id="WP_013680658.1">
    <property type="nucleotide sequence ID" value="NC_015315.1"/>
</dbReference>
<keyword evidence="1 2" id="KW-0129">CBS domain</keyword>
<dbReference type="SUPFAM" id="SSF54631">
    <property type="entry name" value="CBS-domain pair"/>
    <property type="match status" value="4"/>
</dbReference>
<reference evidence="4 5" key="1">
    <citation type="journal article" date="2011" name="J. Bacteriol.">
        <title>Complete genome sequence of the thermoacidophilic crenarchaeon Thermoproteus uzoniensis 768-20.</title>
        <authorList>
            <person name="Mardanov A.V."/>
            <person name="Gumerov V.M."/>
            <person name="Beletsky A.V."/>
            <person name="Prokofeva M.I."/>
            <person name="Bonch-Osmolovskaya E.A."/>
            <person name="Ravin N.V."/>
            <person name="Skryabin K.G."/>
        </authorList>
    </citation>
    <scope>NUCLEOTIDE SEQUENCE [LARGE SCALE GENOMIC DNA]</scope>
    <source>
        <strain evidence="4 5">768-20</strain>
    </source>
</reference>
<dbReference type="eggNOG" id="arCOG00602">
    <property type="taxonomic scope" value="Archaea"/>
</dbReference>
<dbReference type="InterPro" id="IPR046342">
    <property type="entry name" value="CBS_dom_sf"/>
</dbReference>
<sequence length="646" mass="69955">MEKIEAKLAERGAEVAPPKLVKDIIEFPAVRIVPTHTLKAVWRYFREFPHDMFPVFKNAFVDVVEGVVYPQSILLLKDRSDDRRVGDIVNNAVFVQADASVEDLYKLLKERKAPGAVVVDKDGKYLGIATLRGLLEAVRHMKPKARSVNAVYSAFGESVVLAKEGDPVDKPAKKLAGGEIEGAVVANVNGVVSGVLTVWDFVKSSIWLRPRREPRPLFGKGASRGSSEGSQQLNVRALESTGVPAASPRTSVEDVANAMASLGVYVLPVVDKDGRPVGAVTAWDVLRAYFEGPKEGREDVEPERPISEAVEARPREAAAKPVKFATGIRARELVRTDIPTVGLLDSVSHVRRVMVRTGAPVVAVANEDGNTVGFISRRDLLFYLAERSLGYWKVQKGKRLVLKESVMPGEQAKVLREEGTASELMKVDVPKLAADASAEEIAYAMLSSGLDYVLVVGGSGEPLGIVTRDDLVKAYADRGREDATVAELMTPADIAVVNPMHSVSHVVEVMKKYELDGVLVAEGGDIKGAVVDNKLSLTPIEESLRGERVFVVTKSGSRREGSGRLRYPKAGTLTALDIADDPPPSVPPTLKSKEAARLLLQHGVLAVLDQQGRLVGVLTGFDIVRDLARSYVAFKSETAKKVEEKA</sequence>
<evidence type="ECO:0000313" key="5">
    <source>
        <dbReference type="Proteomes" id="UP000008138"/>
    </source>
</evidence>
<reference key="2">
    <citation type="submission" date="2011-03" db="EMBL/GenBank/DDBJ databases">
        <title>Complete genome sequence of the thermoacidophilic crenarchaeon Thermoproteus uzoniensis 768-20.</title>
        <authorList>
            <person name="Mardanov A.V."/>
            <person name="Gumerov V.M."/>
            <person name="Beletsky A.V."/>
            <person name="Prokofeva M.I."/>
            <person name="Bonch-Osmolovskaya E.A."/>
            <person name="Ravin N.V."/>
            <person name="Skryabin K.G."/>
        </authorList>
    </citation>
    <scope>NUCLEOTIDE SEQUENCE</scope>
    <source>
        <strain>768-20</strain>
    </source>
</reference>
<dbReference type="Gene3D" id="3.10.580.10">
    <property type="entry name" value="CBS-domain"/>
    <property type="match status" value="4"/>
</dbReference>
<dbReference type="OrthoDB" id="8919at2157"/>
<dbReference type="InterPro" id="IPR051257">
    <property type="entry name" value="Diverse_CBS-Domain"/>
</dbReference>
<evidence type="ECO:0000259" key="3">
    <source>
        <dbReference type="PROSITE" id="PS51371"/>
    </source>
</evidence>
<dbReference type="GeneID" id="10361376"/>
<name>F2L411_THEU7</name>
<feature type="domain" description="CBS" evidence="3">
    <location>
        <begin position="239"/>
        <end position="295"/>
    </location>
</feature>
<dbReference type="EMBL" id="CP002590">
    <property type="protein sequence ID" value="AEA13323.1"/>
    <property type="molecule type" value="Genomic_DNA"/>
</dbReference>
<dbReference type="SMART" id="SM00116">
    <property type="entry name" value="CBS"/>
    <property type="match status" value="7"/>
</dbReference>
<dbReference type="Proteomes" id="UP000008138">
    <property type="component" value="Chromosome"/>
</dbReference>
<organism evidence="4 5">
    <name type="scientific">Thermoproteus uzoniensis (strain 768-20)</name>
    <dbReference type="NCBI Taxonomy" id="999630"/>
    <lineage>
        <taxon>Archaea</taxon>
        <taxon>Thermoproteota</taxon>
        <taxon>Thermoprotei</taxon>
        <taxon>Thermoproteales</taxon>
        <taxon>Thermoproteaceae</taxon>
        <taxon>Thermoproteus</taxon>
    </lineage>
</organism>
<keyword evidence="5" id="KW-1185">Reference proteome</keyword>
<dbReference type="InterPro" id="IPR000644">
    <property type="entry name" value="CBS_dom"/>
</dbReference>
<dbReference type="KEGG" id="tuz:TUZN_1863"/>
<feature type="domain" description="CBS" evidence="3">
    <location>
        <begin position="88"/>
        <end position="146"/>
    </location>
</feature>
<dbReference type="HOGENOM" id="CLU_431909_0_0_2"/>
<evidence type="ECO:0000256" key="1">
    <source>
        <dbReference type="ARBA" id="ARBA00023122"/>
    </source>
</evidence>
<dbReference type="CDD" id="cd02205">
    <property type="entry name" value="CBS_pair_SF"/>
    <property type="match status" value="3"/>
</dbReference>
<dbReference type="STRING" id="999630.TUZN_1863"/>
<accession>F2L411</accession>
<dbReference type="Pfam" id="PF00571">
    <property type="entry name" value="CBS"/>
    <property type="match status" value="5"/>
</dbReference>